<protein>
    <submittedName>
        <fullName evidence="1">Uncharacterized protein</fullName>
    </submittedName>
</protein>
<dbReference type="Proteomes" id="UP001060170">
    <property type="component" value="Chromosome 16"/>
</dbReference>
<name>A0ACC0DSL7_9BASI</name>
<reference evidence="1 2" key="3">
    <citation type="journal article" date="2022" name="Microbiol. Spectr.">
        <title>Folding features and dynamics of 3D genome architecture in plant fungal pathogens.</title>
        <authorList>
            <person name="Xia C."/>
        </authorList>
    </citation>
    <scope>NUCLEOTIDE SEQUENCE [LARGE SCALE GENOMIC DNA]</scope>
    <source>
        <strain evidence="1 2">93-210</strain>
    </source>
</reference>
<reference evidence="2" key="2">
    <citation type="journal article" date="2018" name="Mol. Plant Microbe Interact.">
        <title>Genome sequence resources for the wheat stripe rust pathogen (Puccinia striiformis f. sp. tritici) and the barley stripe rust pathogen (Puccinia striiformis f. sp. hordei).</title>
        <authorList>
            <person name="Xia C."/>
            <person name="Wang M."/>
            <person name="Yin C."/>
            <person name="Cornejo O.E."/>
            <person name="Hulbert S.H."/>
            <person name="Chen X."/>
        </authorList>
    </citation>
    <scope>NUCLEOTIDE SEQUENCE [LARGE SCALE GENOMIC DNA]</scope>
    <source>
        <strain evidence="2">93-210</strain>
    </source>
</reference>
<proteinExistence type="predicted"/>
<gene>
    <name evidence="1" type="ORF">MJO28_015474</name>
</gene>
<evidence type="ECO:0000313" key="2">
    <source>
        <dbReference type="Proteomes" id="UP001060170"/>
    </source>
</evidence>
<sequence>MGAHLRNGRNISAEQQQRNLELQAKFPISPAAAERLRRVREQLASATGRREDLPSSGTDKLEPRNDADGRQLPSHVPSSSVEHVDPCTGPRRQTPMDSALGLRAGSSSHPGRDESTGTAYPHTSSQREFSGEPGFVYGRGTIYPSLRHRYHHVGSTMEPLPTGQTGEECPIDENGFTTSHFDPRTPHEPSGTRGNAQGQSTVDSARRDEPPGAVSPERRDATLHDSSVVSNRTDGHVHSSSPRNEQYRPGTEYQRDPSRTTPEHETTDARDHLPGSYPFGDPRTLDPTSTTVDSSAYYTPGVPESARRYQTGHDSPKLRKPSTSTPLRSSTATLPEPTSQRTTPFSAWSKPRSRMETTRQHYENGAHGRVFCQSGESPWSHEQSAKIQPRTTKPPLSTISESPPLTSPLDDHKVPSAQSASDPSSTEEFFNNINSQFIPDTTFLLEDKIRDLFSTFISDLPKHLNTVPSHLVESCVSKFESIVHKNLNEMLTAEIIPSLISEVLHHVEKNNMDRENIVSMKDEIAPLKDFIKENIECVQDIIHVNDSQMQANIEQVRHDIKELNQKQEHQTSYLAGLINELNNNENTRFEQIKRRLGDMTQNVNILNNKLNSHSASEHLKDPPPHLHYNNPFLNQTYIPPPDSQEIPSHFQQAREAPPTVSPKQEPEWKILFPFIKHDIDNDVRKELWKSIPKTHEWEKFSGELPYNHELWLQNVDVFVKDYYLLDHMIISRLTSILTDTAKNWYLGLRINHVQEAFEADRFSLENKKIHKWFNTQRERLRAYQPELSEFLVCQKVLKQCPGTLDHAIKSRYNKEPSEMNFEDMVIIAEAVIDRTMRPGPTPNNFSHNNRHLSNPQNPFRRNDAPRQDSDAKKTPPNQAGTKPTKCFFCFQTGHLSKDCPKKKNRVNNVEAQDGEDDPDPNENADDYDFDQPLNSDENNEDNQQNPALVLAMHQHDLDHPMMSLGNHAIECELPQDLSIAEIQAACHQPQTWSTDCQTSHVEDARLMKCKPEKGKAHLLGSQNLTNVLIDGNQYTCLLDSGASCSIISQQLLQSIKPLWKDNLMPILQARFHSCSDQLIPLGVIDLPLIFPHTKGSVRVQTEFVVMKNARMNYIILGNDYLSLYGFDINNSKDRYFTIGNENKKKKFSFKSHHAEIMTPSSEISAVDKQQSLMNKFITTDLSEANVNDSLTTEQKKSLFDVLFVNQSAFANTNNPLGAIKGHEVNIKLTTERPYPPLLRRPPYPASPKSREALEEHIEELVRLNVLRKVGHNEVVEITTPVIIAWHNGKSRMVGDFRALNTYTAADRYPIPKITETLNNLAKAKFLTSMDVLKGFHQNVIATDSRQFLRIILHKGIYEYLRMAFGIKNAPSHFQRMVDMEFRKEIDEKWVIIYIDDIIIMSNTWEEHLFRIDRILKIVIGMNMKISLKKCNFGYQEIKALGHIVFGITIGIDQNKVAAVLQKPTPTNKKEIQSFLGFAGYYRQHIDKFAEIAKPLTELCKLEAVFEMTHQRITAYNALRIKLTSAPLLLFPDWKLPFKLYVDASMTGLGAALHQIQVINDIKREGPIVFISRQLKDSEGRYGASQLECLCLVWALDKLHYYLDGSVFEVITDCTALRSLLNMKTPNRHMLRWQIAIQEYRGNMTIVHREGNIHKNADGLSRWALPNDPSNPAYDPEEKDDDSRFPIMGIHVSTFKAEFFDTVKEGYNADHIALVLTRILSTEYKDNELKNSLQDPWKSSYIEGRFSLFDGLLYHREKHISVLVIVDRNTINTILHECHDSVYSGHLSADRTIERVADTAWWKDWRKDTSDYCLSCERCQKANKATGKRFGLLMKIEEPSKPWDIINMDWVTSLSPGGAASFNACLVIVDRYSKTPIFAPCFKDDTAMDTAILFWNRVLPRTGIPRIIISDRDPKFTSEFWRGLHSMLGTKLSFSTAYHPQTDGLAERMIQTLEDMVRRFCAYGLEFKDNDGYTHDWVSLLPILEIAYSTSVHSTTGKAPALLEKGWLPNLPKDFLKQDSQVDVHPTAYAYGKIFERARLHAEQCITEATAYNKDRWDKTHKEPAFQVGDQVLISTTNFTNLSGPRKMRDSFVGPFVIKALHGKNAVEVILTVEFSRKHPTFPVSLVKPYHPSDPAKYPLREQVQSAATPVEQDSVNKVIIKILRDKRLQVNNRDVRMYLVRYKNLSADQDEWLTEQDIPNAPVLLRKFRSAKRNHL</sequence>
<reference evidence="2" key="1">
    <citation type="journal article" date="2018" name="BMC Genomics">
        <title>Genomic insights into host adaptation between the wheat stripe rust pathogen (Puccinia striiformis f. sp. tritici) and the barley stripe rust pathogen (Puccinia striiformis f. sp. hordei).</title>
        <authorList>
            <person name="Xia C."/>
            <person name="Wang M."/>
            <person name="Yin C."/>
            <person name="Cornejo O.E."/>
            <person name="Hulbert S.H."/>
            <person name="Chen X."/>
        </authorList>
    </citation>
    <scope>NUCLEOTIDE SEQUENCE [LARGE SCALE GENOMIC DNA]</scope>
    <source>
        <strain evidence="2">93-210</strain>
    </source>
</reference>
<dbReference type="EMBL" id="CM045880">
    <property type="protein sequence ID" value="KAI7938554.1"/>
    <property type="molecule type" value="Genomic_DNA"/>
</dbReference>
<organism evidence="1 2">
    <name type="scientific">Puccinia striiformis f. sp. tritici</name>
    <dbReference type="NCBI Taxonomy" id="168172"/>
    <lineage>
        <taxon>Eukaryota</taxon>
        <taxon>Fungi</taxon>
        <taxon>Dikarya</taxon>
        <taxon>Basidiomycota</taxon>
        <taxon>Pucciniomycotina</taxon>
        <taxon>Pucciniomycetes</taxon>
        <taxon>Pucciniales</taxon>
        <taxon>Pucciniaceae</taxon>
        <taxon>Puccinia</taxon>
    </lineage>
</organism>
<keyword evidence="2" id="KW-1185">Reference proteome</keyword>
<accession>A0ACC0DSL7</accession>
<comment type="caution">
    <text evidence="1">The sequence shown here is derived from an EMBL/GenBank/DDBJ whole genome shotgun (WGS) entry which is preliminary data.</text>
</comment>
<evidence type="ECO:0000313" key="1">
    <source>
        <dbReference type="EMBL" id="KAI7938554.1"/>
    </source>
</evidence>